<dbReference type="eggNOG" id="KOG4373">
    <property type="taxonomic scope" value="Eukaryota"/>
</dbReference>
<dbReference type="Pfam" id="PF01612">
    <property type="entry name" value="DNA_pol_A_exo1"/>
    <property type="match status" value="1"/>
</dbReference>
<dbReference type="Gramene" id="KGN59427">
    <property type="protein sequence ID" value="KGN59427"/>
    <property type="gene ID" value="Csa_3G819840"/>
</dbReference>
<dbReference type="GO" id="GO:0008408">
    <property type="term" value="F:3'-5' exonuclease activity"/>
    <property type="evidence" value="ECO:0000318"/>
    <property type="project" value="GO_Central"/>
</dbReference>
<dbReference type="CDD" id="cd06141">
    <property type="entry name" value="WRN_exo"/>
    <property type="match status" value="1"/>
</dbReference>
<dbReference type="OrthoDB" id="1920326at2759"/>
<dbReference type="InterPro" id="IPR051132">
    <property type="entry name" value="3-5_Exonuclease_domain"/>
</dbReference>
<evidence type="ECO:0000313" key="5">
    <source>
        <dbReference type="Proteomes" id="UP000029981"/>
    </source>
</evidence>
<sequence>MPILLNITDLHIPYYTHDYYDITIDDDEILTLRTASIDVVNFWVATILEVNNRRIRPLIVGLDIEWRPYFGPKPNPVATLQLCVGHRCLIFQLLYCPAAPQALVNFLFDSSCTFVGVGIHQDVQKLYHEYGLTVSNVVDLRDLAVNKLGRTYLRYAGLKSLWREVLGREIEKPKYITLSNWDSVWLNYAQILYATIDAFISFEIGRSLMNL</sequence>
<accession>A0A0A0LFG2</accession>
<dbReference type="OMA" id="YISFEVG"/>
<reference evidence="4 5" key="1">
    <citation type="journal article" date="2009" name="Nat. Genet.">
        <title>The genome of the cucumber, Cucumis sativus L.</title>
        <authorList>
            <person name="Huang S."/>
            <person name="Li R."/>
            <person name="Zhang Z."/>
            <person name="Li L."/>
            <person name="Gu X."/>
            <person name="Fan W."/>
            <person name="Lucas W.J."/>
            <person name="Wang X."/>
            <person name="Xie B."/>
            <person name="Ni P."/>
            <person name="Ren Y."/>
            <person name="Zhu H."/>
            <person name="Li J."/>
            <person name="Lin K."/>
            <person name="Jin W."/>
            <person name="Fei Z."/>
            <person name="Li G."/>
            <person name="Staub J."/>
            <person name="Kilian A."/>
            <person name="van der Vossen E.A."/>
            <person name="Wu Y."/>
            <person name="Guo J."/>
            <person name="He J."/>
            <person name="Jia Z."/>
            <person name="Ren Y."/>
            <person name="Tian G."/>
            <person name="Lu Y."/>
            <person name="Ruan J."/>
            <person name="Qian W."/>
            <person name="Wang M."/>
            <person name="Huang Q."/>
            <person name="Li B."/>
            <person name="Xuan Z."/>
            <person name="Cao J."/>
            <person name="Asan"/>
            <person name="Wu Z."/>
            <person name="Zhang J."/>
            <person name="Cai Q."/>
            <person name="Bai Y."/>
            <person name="Zhao B."/>
            <person name="Han Y."/>
            <person name="Li Y."/>
            <person name="Li X."/>
            <person name="Wang S."/>
            <person name="Shi Q."/>
            <person name="Liu S."/>
            <person name="Cho W.K."/>
            <person name="Kim J.Y."/>
            <person name="Xu Y."/>
            <person name="Heller-Uszynska K."/>
            <person name="Miao H."/>
            <person name="Cheng Z."/>
            <person name="Zhang S."/>
            <person name="Wu J."/>
            <person name="Yang Y."/>
            <person name="Kang H."/>
            <person name="Li M."/>
            <person name="Liang H."/>
            <person name="Ren X."/>
            <person name="Shi Z."/>
            <person name="Wen M."/>
            <person name="Jian M."/>
            <person name="Yang H."/>
            <person name="Zhang G."/>
            <person name="Yang Z."/>
            <person name="Chen R."/>
            <person name="Liu S."/>
            <person name="Li J."/>
            <person name="Ma L."/>
            <person name="Liu H."/>
            <person name="Zhou Y."/>
            <person name="Zhao J."/>
            <person name="Fang X."/>
            <person name="Li G."/>
            <person name="Fang L."/>
            <person name="Li Y."/>
            <person name="Liu D."/>
            <person name="Zheng H."/>
            <person name="Zhang Y."/>
            <person name="Qin N."/>
            <person name="Li Z."/>
            <person name="Yang G."/>
            <person name="Yang S."/>
            <person name="Bolund L."/>
            <person name="Kristiansen K."/>
            <person name="Zheng H."/>
            <person name="Li S."/>
            <person name="Zhang X."/>
            <person name="Yang H."/>
            <person name="Wang J."/>
            <person name="Sun R."/>
            <person name="Zhang B."/>
            <person name="Jiang S."/>
            <person name="Wang J."/>
            <person name="Du Y."/>
            <person name="Li S."/>
        </authorList>
    </citation>
    <scope>NUCLEOTIDE SEQUENCE [LARGE SCALE GENOMIC DNA]</scope>
    <source>
        <strain evidence="5">cv. 9930</strain>
    </source>
</reference>
<dbReference type="KEGG" id="csv:101212932"/>
<dbReference type="InterPro" id="IPR012337">
    <property type="entry name" value="RNaseH-like_sf"/>
</dbReference>
<organism evidence="4 5">
    <name type="scientific">Cucumis sativus</name>
    <name type="common">Cucumber</name>
    <dbReference type="NCBI Taxonomy" id="3659"/>
    <lineage>
        <taxon>Eukaryota</taxon>
        <taxon>Viridiplantae</taxon>
        <taxon>Streptophyta</taxon>
        <taxon>Embryophyta</taxon>
        <taxon>Tracheophyta</taxon>
        <taxon>Spermatophyta</taxon>
        <taxon>Magnoliopsida</taxon>
        <taxon>eudicotyledons</taxon>
        <taxon>Gunneridae</taxon>
        <taxon>Pentapetalae</taxon>
        <taxon>rosids</taxon>
        <taxon>fabids</taxon>
        <taxon>Cucurbitales</taxon>
        <taxon>Cucurbitaceae</taxon>
        <taxon>Benincaseae</taxon>
        <taxon>Cucumis</taxon>
    </lineage>
</organism>
<evidence type="ECO:0000256" key="1">
    <source>
        <dbReference type="ARBA" id="ARBA00022722"/>
    </source>
</evidence>
<dbReference type="Proteomes" id="UP000029981">
    <property type="component" value="Chromosome 3"/>
</dbReference>
<dbReference type="GO" id="GO:0005634">
    <property type="term" value="C:nucleus"/>
    <property type="evidence" value="ECO:0000318"/>
    <property type="project" value="GO_Central"/>
</dbReference>
<dbReference type="GO" id="GO:0003676">
    <property type="term" value="F:nucleic acid binding"/>
    <property type="evidence" value="ECO:0007669"/>
    <property type="project" value="InterPro"/>
</dbReference>
<dbReference type="PANTHER" id="PTHR13620:SF105">
    <property type="entry name" value="OS01G0737700 PROTEIN"/>
    <property type="match status" value="1"/>
</dbReference>
<dbReference type="STRING" id="3659.A0A0A0LFG2"/>
<dbReference type="Gene3D" id="3.30.420.10">
    <property type="entry name" value="Ribonuclease H-like superfamily/Ribonuclease H"/>
    <property type="match status" value="1"/>
</dbReference>
<reference evidence="4 5" key="3">
    <citation type="journal article" date="2010" name="BMC Genomics">
        <title>Transcriptome sequencing and comparative analysis of cucumber flowers with different sex types.</title>
        <authorList>
            <person name="Guo S."/>
            <person name="Zheng Y."/>
            <person name="Joung J.G."/>
            <person name="Liu S."/>
            <person name="Zhang Z."/>
            <person name="Crasta O.R."/>
            <person name="Sobral B.W."/>
            <person name="Xu Y."/>
            <person name="Huang S."/>
            <person name="Fei Z."/>
        </authorList>
    </citation>
    <scope>NUCLEOTIDE SEQUENCE [LARGE SCALE GENOMIC DNA]</scope>
    <source>
        <strain evidence="5">cv. 9930</strain>
    </source>
</reference>
<dbReference type="PANTHER" id="PTHR13620">
    <property type="entry name" value="3-5 EXONUCLEASE"/>
    <property type="match status" value="1"/>
</dbReference>
<dbReference type="InterPro" id="IPR036397">
    <property type="entry name" value="RNaseH_sf"/>
</dbReference>
<reference evidence="4 5" key="4">
    <citation type="journal article" date="2011" name="BMC Genomics">
        <title>RNA-Seq improves annotation of protein-coding genes in the cucumber genome.</title>
        <authorList>
            <person name="Li Z."/>
            <person name="Zhang Z."/>
            <person name="Yan P."/>
            <person name="Huang S."/>
            <person name="Fei Z."/>
            <person name="Lin K."/>
        </authorList>
    </citation>
    <scope>NUCLEOTIDE SEQUENCE [LARGE SCALE GENOMIC DNA]</scope>
    <source>
        <strain evidence="5">cv. 9930</strain>
    </source>
</reference>
<dbReference type="SMART" id="SM00474">
    <property type="entry name" value="35EXOc"/>
    <property type="match status" value="1"/>
</dbReference>
<evidence type="ECO:0000313" key="4">
    <source>
        <dbReference type="EMBL" id="KGN59427.1"/>
    </source>
</evidence>
<keyword evidence="2" id="KW-0378">Hydrolase</keyword>
<dbReference type="GO" id="GO:0005737">
    <property type="term" value="C:cytoplasm"/>
    <property type="evidence" value="ECO:0000318"/>
    <property type="project" value="GO_Central"/>
</dbReference>
<gene>
    <name evidence="4" type="ORF">Csa_3G819840</name>
</gene>
<keyword evidence="1" id="KW-0540">Nuclease</keyword>
<dbReference type="GO" id="GO:0006139">
    <property type="term" value="P:nucleobase-containing compound metabolic process"/>
    <property type="evidence" value="ECO:0007669"/>
    <property type="project" value="InterPro"/>
</dbReference>
<dbReference type="SUPFAM" id="SSF53098">
    <property type="entry name" value="Ribonuclease H-like"/>
    <property type="match status" value="1"/>
</dbReference>
<keyword evidence="5" id="KW-1185">Reference proteome</keyword>
<dbReference type="InterPro" id="IPR002562">
    <property type="entry name" value="3'-5'_exonuclease_dom"/>
</dbReference>
<proteinExistence type="predicted"/>
<dbReference type="FunFam" id="3.30.420.10:FF:000054">
    <property type="entry name" value="Werner Syndrome-like exonuclease"/>
    <property type="match status" value="1"/>
</dbReference>
<feature type="domain" description="3'-5' exonuclease" evidence="3">
    <location>
        <begin position="27"/>
        <end position="211"/>
    </location>
</feature>
<dbReference type="AlphaFoldDB" id="A0A0A0LFG2"/>
<evidence type="ECO:0000259" key="3">
    <source>
        <dbReference type="SMART" id="SM00474"/>
    </source>
</evidence>
<name>A0A0A0LFG2_CUCSA</name>
<evidence type="ECO:0000256" key="2">
    <source>
        <dbReference type="ARBA" id="ARBA00022801"/>
    </source>
</evidence>
<reference evidence="4 5" key="2">
    <citation type="journal article" date="2009" name="PLoS ONE">
        <title>An integrated genetic and cytogenetic map of the cucumber genome.</title>
        <authorList>
            <person name="Ren Y."/>
            <person name="Zhang Z."/>
            <person name="Liu J."/>
            <person name="Staub J.E."/>
            <person name="Han Y."/>
            <person name="Cheng Z."/>
            <person name="Li X."/>
            <person name="Lu J."/>
            <person name="Miao H."/>
            <person name="Kang H."/>
            <person name="Xie B."/>
            <person name="Gu X."/>
            <person name="Wang X."/>
            <person name="Du Y."/>
            <person name="Jin W."/>
            <person name="Huang S."/>
        </authorList>
    </citation>
    <scope>NUCLEOTIDE SEQUENCE [LARGE SCALE GENOMIC DNA]</scope>
    <source>
        <strain evidence="5">cv. 9930</strain>
    </source>
</reference>
<protein>
    <recommendedName>
        <fullName evidence="3">3'-5' exonuclease domain-containing protein</fullName>
    </recommendedName>
</protein>
<dbReference type="EMBL" id="CM002924">
    <property type="protein sequence ID" value="KGN59427.1"/>
    <property type="molecule type" value="Genomic_DNA"/>
</dbReference>